<dbReference type="EMBL" id="MIEK01000023">
    <property type="protein sequence ID" value="OEH82358.1"/>
    <property type="molecule type" value="Genomic_DNA"/>
</dbReference>
<comment type="caution">
    <text evidence="1">The sequence shown here is derived from an EMBL/GenBank/DDBJ whole genome shotgun (WGS) entry which is preliminary data.</text>
</comment>
<dbReference type="RefSeq" id="WP_069698633.1">
    <property type="nucleotide sequence ID" value="NZ_JAGGMA010000001.1"/>
</dbReference>
<dbReference type="AlphaFoldDB" id="A0A1E5KX10"/>
<dbReference type="STRING" id="762845.BCR26_02705"/>
<protein>
    <submittedName>
        <fullName evidence="1">Uncharacterized protein</fullName>
    </submittedName>
</protein>
<organism evidence="1 2">
    <name type="scientific">Enterococcus rivorum</name>
    <dbReference type="NCBI Taxonomy" id="762845"/>
    <lineage>
        <taxon>Bacteria</taxon>
        <taxon>Bacillati</taxon>
        <taxon>Bacillota</taxon>
        <taxon>Bacilli</taxon>
        <taxon>Lactobacillales</taxon>
        <taxon>Enterococcaceae</taxon>
        <taxon>Enterococcus</taxon>
    </lineage>
</organism>
<evidence type="ECO:0000313" key="1">
    <source>
        <dbReference type="EMBL" id="OEH82358.1"/>
    </source>
</evidence>
<name>A0A1E5KX10_9ENTE</name>
<keyword evidence="2" id="KW-1185">Reference proteome</keyword>
<proteinExistence type="predicted"/>
<dbReference type="Proteomes" id="UP000095256">
    <property type="component" value="Unassembled WGS sequence"/>
</dbReference>
<reference evidence="1 2" key="1">
    <citation type="submission" date="2016-09" db="EMBL/GenBank/DDBJ databases">
        <authorList>
            <person name="Capua I."/>
            <person name="De Benedictis P."/>
            <person name="Joannis T."/>
            <person name="Lombin L.H."/>
            <person name="Cattoli G."/>
        </authorList>
    </citation>
    <scope>NUCLEOTIDE SEQUENCE [LARGE SCALE GENOMIC DNA]</scope>
    <source>
        <strain evidence="1 2">LMG 25899</strain>
    </source>
</reference>
<sequence>MEETILFNRGNSVSSGFDYDELSRKAEIEKAKRKKRGDLIIAKDTNGEEIAIFYTDDSVPHEKKHETDAKEYKVLKVLK</sequence>
<evidence type="ECO:0000313" key="2">
    <source>
        <dbReference type="Proteomes" id="UP000095256"/>
    </source>
</evidence>
<accession>A0A1E5KX10</accession>
<dbReference type="OrthoDB" id="2200000at2"/>
<gene>
    <name evidence="1" type="ORF">BCR26_02705</name>
</gene>